<dbReference type="InterPro" id="IPR014628">
    <property type="entry name" value="Man6P_isomerase_Firm_short"/>
</dbReference>
<protein>
    <submittedName>
        <fullName evidence="4">Mannose-6-phosphate isomerase, class I</fullName>
    </submittedName>
</protein>
<keyword evidence="5" id="KW-1185">Reference proteome</keyword>
<keyword evidence="1" id="KW-0479">Metal-binding</keyword>
<keyword evidence="2" id="KW-0862">Zinc</keyword>
<keyword evidence="4" id="KW-0413">Isomerase</keyword>
<gene>
    <name evidence="4" type="primary">manA</name>
    <name evidence="4" type="ORF">Abiwalacus_12810</name>
</gene>
<evidence type="ECO:0000256" key="2">
    <source>
        <dbReference type="ARBA" id="ARBA00022833"/>
    </source>
</evidence>
<evidence type="ECO:0000259" key="3">
    <source>
        <dbReference type="Pfam" id="PF20511"/>
    </source>
</evidence>
<dbReference type="SUPFAM" id="SSF51182">
    <property type="entry name" value="RmlC-like cupins"/>
    <property type="match status" value="1"/>
</dbReference>
<dbReference type="PANTHER" id="PTHR42742:SF3">
    <property type="entry name" value="FRUCTOKINASE"/>
    <property type="match status" value="1"/>
</dbReference>
<dbReference type="InterPro" id="IPR051804">
    <property type="entry name" value="Carb_Metab_Reg_Kinase/Isom"/>
</dbReference>
<organism evidence="4 5">
    <name type="scientific">Akkermansia biwaensis</name>
    <dbReference type="NCBI Taxonomy" id="2946555"/>
    <lineage>
        <taxon>Bacteria</taxon>
        <taxon>Pseudomonadati</taxon>
        <taxon>Verrucomicrobiota</taxon>
        <taxon>Verrucomicrobiia</taxon>
        <taxon>Verrucomicrobiales</taxon>
        <taxon>Akkermansiaceae</taxon>
        <taxon>Akkermansia</taxon>
    </lineage>
</organism>
<reference evidence="4" key="1">
    <citation type="submission" date="2022-06" db="EMBL/GenBank/DDBJ databases">
        <title>Akkermansia biwalacus sp. nov., an anaerobic mucin-degrading bacterium isolated from human intestine.</title>
        <authorList>
            <person name="Kobayashi Y."/>
            <person name="Inoue S."/>
            <person name="Kawahara T."/>
            <person name="Kohda N."/>
        </authorList>
    </citation>
    <scope>NUCLEOTIDE SEQUENCE</scope>
    <source>
        <strain evidence="4">WON2089</strain>
    </source>
</reference>
<evidence type="ECO:0000313" key="5">
    <source>
        <dbReference type="Proteomes" id="UP001062263"/>
    </source>
</evidence>
<dbReference type="PANTHER" id="PTHR42742">
    <property type="entry name" value="TRANSCRIPTIONAL REPRESSOR MPRA"/>
    <property type="match status" value="1"/>
</dbReference>
<dbReference type="InterPro" id="IPR046457">
    <property type="entry name" value="PMI_typeI_cat"/>
</dbReference>
<accession>A0ABM7ZG61</accession>
<dbReference type="Pfam" id="PF20511">
    <property type="entry name" value="PMI_typeI_cat"/>
    <property type="match status" value="1"/>
</dbReference>
<dbReference type="RefSeq" id="WP_215434119.1">
    <property type="nucleotide sequence ID" value="NZ_AP025943.1"/>
</dbReference>
<dbReference type="GO" id="GO:0016853">
    <property type="term" value="F:isomerase activity"/>
    <property type="evidence" value="ECO:0007669"/>
    <property type="project" value="UniProtKB-KW"/>
</dbReference>
<dbReference type="InterPro" id="IPR011051">
    <property type="entry name" value="RmlC_Cupin_sf"/>
</dbReference>
<proteinExistence type="predicted"/>
<sequence length="307" mass="35260">MMQPFRFHSIYQPRIWGGQHMRTLLGRDLPDRETAYGEAWEISDRPEAMSIVKEGEWEGLPLHRLWEEHREEIFGPGYERFPRFPLLCKILDARENLSVQVHPPERTAEAWGGEVKNEVWYVLHAEPDALIYGGMEKSATEQDIYRAADAGRMDQLIRSAHLNAGEHLYIPAGLVHAIGAGHLIAEIQQNSDTTYRLYDWNRTDASGRGRELHLEQALDSIREFRELSRDPRYLSDTPHFTSREYRLDRGERFIPQDPSRFAVLTVLRGGVAWDGREARQGEFILSPVRSAAVTAAERDTVLLSTTV</sequence>
<name>A0ABM7ZG61_9BACT</name>
<dbReference type="PIRSF" id="PIRSF036894">
    <property type="entry name" value="PMI_Firm_short"/>
    <property type="match status" value="1"/>
</dbReference>
<dbReference type="EMBL" id="AP025943">
    <property type="protein sequence ID" value="BDL43707.1"/>
    <property type="molecule type" value="Genomic_DNA"/>
</dbReference>
<evidence type="ECO:0000256" key="1">
    <source>
        <dbReference type="ARBA" id="ARBA00022723"/>
    </source>
</evidence>
<dbReference type="InterPro" id="IPR014710">
    <property type="entry name" value="RmlC-like_jellyroll"/>
</dbReference>
<feature type="domain" description="Phosphomannose isomerase type I catalytic" evidence="3">
    <location>
        <begin position="5"/>
        <end position="110"/>
    </location>
</feature>
<dbReference type="CDD" id="cd07010">
    <property type="entry name" value="cupin_PMI_type_I_N_bac"/>
    <property type="match status" value="1"/>
</dbReference>
<evidence type="ECO:0000313" key="4">
    <source>
        <dbReference type="EMBL" id="BDL43707.1"/>
    </source>
</evidence>
<dbReference type="Proteomes" id="UP001062263">
    <property type="component" value="Chromosome"/>
</dbReference>
<dbReference type="Gene3D" id="2.60.120.10">
    <property type="entry name" value="Jelly Rolls"/>
    <property type="match status" value="1"/>
</dbReference>